<comment type="caution">
    <text evidence="2">The sequence shown here is derived from an EMBL/GenBank/DDBJ whole genome shotgun (WGS) entry which is preliminary data.</text>
</comment>
<dbReference type="InterPro" id="IPR027417">
    <property type="entry name" value="P-loop_NTPase"/>
</dbReference>
<dbReference type="SUPFAM" id="SSF52980">
    <property type="entry name" value="Restriction endonuclease-like"/>
    <property type="match status" value="1"/>
</dbReference>
<dbReference type="OrthoDB" id="9762792at2"/>
<dbReference type="Pfam" id="PF12705">
    <property type="entry name" value="PDDEXK_1"/>
    <property type="match status" value="1"/>
</dbReference>
<dbReference type="InterPro" id="IPR038726">
    <property type="entry name" value="PDDEXK_AddAB-type"/>
</dbReference>
<dbReference type="EMBL" id="VLNR01000014">
    <property type="protein sequence ID" value="TSE09388.1"/>
    <property type="molecule type" value="Genomic_DNA"/>
</dbReference>
<accession>A0A554VMC4</accession>
<organism evidence="2 3">
    <name type="scientific">Aquimarina algiphila</name>
    <dbReference type="NCBI Taxonomy" id="2047982"/>
    <lineage>
        <taxon>Bacteria</taxon>
        <taxon>Pseudomonadati</taxon>
        <taxon>Bacteroidota</taxon>
        <taxon>Flavobacteriia</taxon>
        <taxon>Flavobacteriales</taxon>
        <taxon>Flavobacteriaceae</taxon>
        <taxon>Aquimarina</taxon>
    </lineage>
</organism>
<proteinExistence type="predicted"/>
<dbReference type="SUPFAM" id="SSF52540">
    <property type="entry name" value="P-loop containing nucleoside triphosphate hydrolases"/>
    <property type="match status" value="1"/>
</dbReference>
<reference evidence="2 3" key="1">
    <citation type="submission" date="2019-07" db="EMBL/GenBank/DDBJ databases">
        <title>The draft genome sequence of Aquimarina algiphila M91.</title>
        <authorList>
            <person name="Meng X."/>
        </authorList>
    </citation>
    <scope>NUCLEOTIDE SEQUENCE [LARGE SCALE GENOMIC DNA]</scope>
    <source>
        <strain evidence="2 3">M91</strain>
    </source>
</reference>
<evidence type="ECO:0000313" key="2">
    <source>
        <dbReference type="EMBL" id="TSE09388.1"/>
    </source>
</evidence>
<dbReference type="InterPro" id="IPR011335">
    <property type="entry name" value="Restrct_endonuc-II-like"/>
</dbReference>
<name>A0A554VMC4_9FLAO</name>
<feature type="domain" description="PD-(D/E)XK endonuclease-like" evidence="1">
    <location>
        <begin position="640"/>
        <end position="909"/>
    </location>
</feature>
<evidence type="ECO:0000259" key="1">
    <source>
        <dbReference type="Pfam" id="PF12705"/>
    </source>
</evidence>
<dbReference type="RefSeq" id="WP_143916220.1">
    <property type="nucleotide sequence ID" value="NZ_CANMIK010000002.1"/>
</dbReference>
<dbReference type="AlphaFoldDB" id="A0A554VMC4"/>
<protein>
    <submittedName>
        <fullName evidence="2">PD-(D/E)XK nuclease family protein</fullName>
    </submittedName>
</protein>
<dbReference type="InterPro" id="IPR011604">
    <property type="entry name" value="PDDEXK-like_dom_sf"/>
</dbReference>
<keyword evidence="3" id="KW-1185">Reference proteome</keyword>
<sequence>MKSFLKEVLLELQEAKENISNLIFLVPSKRAGLFLKKELLEMYKDQTFFAPIILSIEEFITQLSGLQQIDNVETLFEFYETYLNTHSHLEKENFETFSNWAQTLVYDFNEIDRYCIDHQSFFSYLSGIQDLNHWYLQKEKTDLVKNYIRFWESLIDYYNNFKNKLLKKKVGYQGLLYRKASEDIHEYVKKEKRKHILVGFNALNNAEQVIFQSLLEAGVAKVFWDADQFFMENTYHEASLFLRSYKNKWEYYKTEPFKWIRNYFSAQKDITTIGVPKNIGQAKSIGQILSSIPKSDMENTALVLADEGLLQPILNSLPSTVESLNITMGLPLKEVPLSAFFELLFHLHKNPNTKGIYYKSILAILNSLPAHRLLGLDVSSRLIQVISQENIVYITLIKLQEQVSDHEKEVLRLLFEPWADVGVALGYCKKIIQLLKNSLDKEKDELELEYVYHFHLVFNKIASLFSNYNYLDSIGSLYTIYKDVLMTETLDFLGEPFSGLQLMGMLESRCLDFETVIISSVNEGVLPAGKSANSFIPYDLKRAYNLPTYKEKDAIYTYHFYRLIQRAKKVYLVYNTEDEGVGGGEKSRFLLQLDIDKRPKHNLIRYAISSEVPKLIKQPLEIRKNQAILQKLKDLGAHGLSPSALTTYIRNPMDFYYKYILGVKETEEVEETIAANTLGTVIHNTLENFYKPLENTFLTKVEIEKMRSQIDKELQSQFRKEYAKLNITQGKNLLIFEVAKRYIYNFLKSEEKLLSNGVQVKIISIESNLKTQVQIPELDFPIYIKGKVDRIDELDGQLRVVDYKTGKVTRNDVVIMDWDTITEDYKYSKVIQVLAYAYMQHNENPVTEAFQAGIISFKNLQEGFIKFGTKEGVRGKANHEISNAVFDEYLLQLKKLILEIFNIEIPFTEKEV</sequence>
<evidence type="ECO:0000313" key="3">
    <source>
        <dbReference type="Proteomes" id="UP000318833"/>
    </source>
</evidence>
<gene>
    <name evidence="2" type="ORF">FOF46_09030</name>
</gene>
<dbReference type="Proteomes" id="UP000318833">
    <property type="component" value="Unassembled WGS sequence"/>
</dbReference>
<dbReference type="Gene3D" id="3.90.320.10">
    <property type="match status" value="1"/>
</dbReference>